<feature type="compositionally biased region" description="Gly residues" evidence="1">
    <location>
        <begin position="1"/>
        <end position="14"/>
    </location>
</feature>
<sequence length="121" mass="12144">VPWGAGGRGAGGAARGQPSSKEWMPGHLGSRPRCLPFPPRSLPAALLGLPGLLVPKSASGLAPRGTQTQTVPKGVRGARKRDLLRAQHMTGIVPRTCGMLQPSGCHGKAGGVLCGPSGGGV</sequence>
<feature type="region of interest" description="Disordered" evidence="1">
    <location>
        <begin position="57"/>
        <end position="78"/>
    </location>
</feature>
<evidence type="ECO:0000313" key="2">
    <source>
        <dbReference type="Ensembl" id="ENSCCAP00000040244.1"/>
    </source>
</evidence>
<keyword evidence="3" id="KW-1185">Reference proteome</keyword>
<dbReference type="GeneTree" id="ENSGT00910000146909"/>
<dbReference type="OMA" id="CHGKAGG"/>
<proteinExistence type="predicted"/>
<name>A0A2K5SIN6_CEBIM</name>
<feature type="region of interest" description="Disordered" evidence="1">
    <location>
        <begin position="1"/>
        <end position="31"/>
    </location>
</feature>
<dbReference type="Ensembl" id="ENSCCAT00000058056.1">
    <property type="protein sequence ID" value="ENSCCAP00000040244.1"/>
    <property type="gene ID" value="ENSCCAG00000037928.1"/>
</dbReference>
<dbReference type="Proteomes" id="UP000233040">
    <property type="component" value="Unassembled WGS sequence"/>
</dbReference>
<reference evidence="2" key="2">
    <citation type="submission" date="2025-09" db="UniProtKB">
        <authorList>
            <consortium name="Ensembl"/>
        </authorList>
    </citation>
    <scope>IDENTIFICATION</scope>
</reference>
<accession>A0A2K5SIN6</accession>
<organism evidence="2 3">
    <name type="scientific">Cebus imitator</name>
    <name type="common">Panamanian white-faced capuchin</name>
    <name type="synonym">Cebus capucinus imitator</name>
    <dbReference type="NCBI Taxonomy" id="2715852"/>
    <lineage>
        <taxon>Eukaryota</taxon>
        <taxon>Metazoa</taxon>
        <taxon>Chordata</taxon>
        <taxon>Craniata</taxon>
        <taxon>Vertebrata</taxon>
        <taxon>Euteleostomi</taxon>
        <taxon>Mammalia</taxon>
        <taxon>Eutheria</taxon>
        <taxon>Euarchontoglires</taxon>
        <taxon>Primates</taxon>
        <taxon>Haplorrhini</taxon>
        <taxon>Platyrrhini</taxon>
        <taxon>Cebidae</taxon>
        <taxon>Cebinae</taxon>
        <taxon>Cebus</taxon>
    </lineage>
</organism>
<reference evidence="2" key="1">
    <citation type="submission" date="2025-08" db="UniProtKB">
        <authorList>
            <consortium name="Ensembl"/>
        </authorList>
    </citation>
    <scope>IDENTIFICATION</scope>
</reference>
<dbReference type="AlphaFoldDB" id="A0A2K5SIN6"/>
<evidence type="ECO:0000313" key="3">
    <source>
        <dbReference type="Proteomes" id="UP000233040"/>
    </source>
</evidence>
<evidence type="ECO:0000256" key="1">
    <source>
        <dbReference type="SAM" id="MobiDB-lite"/>
    </source>
</evidence>
<protein>
    <submittedName>
        <fullName evidence="2">Uncharacterized protein</fullName>
    </submittedName>
</protein>